<keyword evidence="11" id="KW-1185">Reference proteome</keyword>
<comment type="pathway">
    <text evidence="2">Cofactor biosynthesis; tetrahydrofolate biosynthesis; 2-amino-4-hydroxy-6-hydroxymethyl-7,8-dihydropteridine diphosphate from 7,8-dihydroneopterin triphosphate: step 4/4.</text>
</comment>
<dbReference type="PANTHER" id="PTHR43071">
    <property type="entry name" value="2-AMINO-4-HYDROXY-6-HYDROXYMETHYLDIHYDROPTERIDINE PYROPHOSPHOKINASE"/>
    <property type="match status" value="1"/>
</dbReference>
<dbReference type="Gene3D" id="3.30.70.560">
    <property type="entry name" value="7,8-Dihydro-6-hydroxymethylpterin-pyrophosphokinase HPPK"/>
    <property type="match status" value="1"/>
</dbReference>
<dbReference type="GO" id="GO:0046654">
    <property type="term" value="P:tetrahydrofolate biosynthetic process"/>
    <property type="evidence" value="ECO:0007669"/>
    <property type="project" value="UniProtKB-UniPathway"/>
</dbReference>
<dbReference type="RefSeq" id="WP_121687555.1">
    <property type="nucleotide sequence ID" value="NZ_RCUY01000002.1"/>
</dbReference>
<evidence type="ECO:0000256" key="3">
    <source>
        <dbReference type="ARBA" id="ARBA00013253"/>
    </source>
</evidence>
<dbReference type="AlphaFoldDB" id="A0A3L7ATU1"/>
<dbReference type="EMBL" id="RCUY01000002">
    <property type="protein sequence ID" value="RLP83933.1"/>
    <property type="molecule type" value="Genomic_DNA"/>
</dbReference>
<protein>
    <recommendedName>
        <fullName evidence="3">2-amino-4-hydroxy-6-hydroxymethyldihydropteridine diphosphokinase</fullName>
        <ecNumber evidence="3">2.7.6.3</ecNumber>
    </recommendedName>
</protein>
<keyword evidence="5" id="KW-0547">Nucleotide-binding</keyword>
<dbReference type="Proteomes" id="UP000269438">
    <property type="component" value="Unassembled WGS sequence"/>
</dbReference>
<reference evidence="10 11" key="1">
    <citation type="submission" date="2018-10" db="EMBL/GenBank/DDBJ databases">
        <authorList>
            <person name="Li J."/>
        </authorList>
    </citation>
    <scope>NUCLEOTIDE SEQUENCE [LARGE SCALE GENOMIC DNA]</scope>
    <source>
        <strain evidence="10 11">JCM 11654</strain>
    </source>
</reference>
<organism evidence="10 11">
    <name type="scientific">Mycetocola lacteus</name>
    <dbReference type="NCBI Taxonomy" id="76637"/>
    <lineage>
        <taxon>Bacteria</taxon>
        <taxon>Bacillati</taxon>
        <taxon>Actinomycetota</taxon>
        <taxon>Actinomycetes</taxon>
        <taxon>Micrococcales</taxon>
        <taxon>Microbacteriaceae</taxon>
        <taxon>Mycetocola</taxon>
    </lineage>
</organism>
<keyword evidence="7" id="KW-0067">ATP-binding</keyword>
<dbReference type="InterPro" id="IPR000550">
    <property type="entry name" value="Hppk"/>
</dbReference>
<keyword evidence="4 10" id="KW-0808">Transferase</keyword>
<evidence type="ECO:0000256" key="8">
    <source>
        <dbReference type="ARBA" id="ARBA00022909"/>
    </source>
</evidence>
<evidence type="ECO:0000256" key="1">
    <source>
        <dbReference type="ARBA" id="ARBA00000198"/>
    </source>
</evidence>
<dbReference type="GO" id="GO:0005524">
    <property type="term" value="F:ATP binding"/>
    <property type="evidence" value="ECO:0007669"/>
    <property type="project" value="UniProtKB-KW"/>
</dbReference>
<evidence type="ECO:0000256" key="6">
    <source>
        <dbReference type="ARBA" id="ARBA00022777"/>
    </source>
</evidence>
<keyword evidence="6 10" id="KW-0418">Kinase</keyword>
<sequence>MTPLPGGRLVPPTRNTQAKLDRLARDEVRANETPQHSVAAILALGANLGNRAETLDAAVRDLSDVPGILEVTLSPVVDSVAVKLDGPDPDAPGYLNAVARVRTTLSPRDLLAAGAEIERAHGRERLERWGDRTLDIDIITYGDLEIETPTLTIPHPRAVERDFVLGPWWALDPDAILPGVGPVAELLRALQTTPIETERP</sequence>
<dbReference type="EC" id="2.7.6.3" evidence="3"/>
<gene>
    <name evidence="10" type="primary">folK</name>
    <name evidence="10" type="ORF">D9V34_03770</name>
</gene>
<name>A0A3L7ATU1_9MICO</name>
<dbReference type="PANTHER" id="PTHR43071:SF1">
    <property type="entry name" value="2-AMINO-4-HYDROXY-6-HYDROXYMETHYLDIHYDROPTERIDINE PYROPHOSPHOKINASE"/>
    <property type="match status" value="1"/>
</dbReference>
<evidence type="ECO:0000256" key="5">
    <source>
        <dbReference type="ARBA" id="ARBA00022741"/>
    </source>
</evidence>
<dbReference type="Pfam" id="PF01288">
    <property type="entry name" value="HPPK"/>
    <property type="match status" value="1"/>
</dbReference>
<proteinExistence type="predicted"/>
<comment type="caution">
    <text evidence="10">The sequence shown here is derived from an EMBL/GenBank/DDBJ whole genome shotgun (WGS) entry which is preliminary data.</text>
</comment>
<evidence type="ECO:0000256" key="7">
    <source>
        <dbReference type="ARBA" id="ARBA00022840"/>
    </source>
</evidence>
<accession>A0A3L7ATU1</accession>
<feature type="domain" description="7,8-dihydro-6-hydroxymethylpterin-pyrophosphokinase" evidence="9">
    <location>
        <begin position="41"/>
        <end position="173"/>
    </location>
</feature>
<keyword evidence="8" id="KW-0289">Folate biosynthesis</keyword>
<dbReference type="SUPFAM" id="SSF55083">
    <property type="entry name" value="6-hydroxymethyl-7,8-dihydropterin pyrophosphokinase, HPPK"/>
    <property type="match status" value="1"/>
</dbReference>
<evidence type="ECO:0000256" key="4">
    <source>
        <dbReference type="ARBA" id="ARBA00022679"/>
    </source>
</evidence>
<dbReference type="CDD" id="cd00483">
    <property type="entry name" value="HPPK"/>
    <property type="match status" value="1"/>
</dbReference>
<dbReference type="InterPro" id="IPR035907">
    <property type="entry name" value="Hppk_sf"/>
</dbReference>
<dbReference type="UniPathway" id="UPA00077">
    <property type="reaction ID" value="UER00155"/>
</dbReference>
<evidence type="ECO:0000313" key="11">
    <source>
        <dbReference type="Proteomes" id="UP000269438"/>
    </source>
</evidence>
<dbReference type="GO" id="GO:0016301">
    <property type="term" value="F:kinase activity"/>
    <property type="evidence" value="ECO:0007669"/>
    <property type="project" value="UniProtKB-KW"/>
</dbReference>
<evidence type="ECO:0000259" key="9">
    <source>
        <dbReference type="Pfam" id="PF01288"/>
    </source>
</evidence>
<evidence type="ECO:0000313" key="10">
    <source>
        <dbReference type="EMBL" id="RLP83933.1"/>
    </source>
</evidence>
<dbReference type="GO" id="GO:0003848">
    <property type="term" value="F:2-amino-4-hydroxy-6-hydroxymethyldihydropteridine diphosphokinase activity"/>
    <property type="evidence" value="ECO:0007669"/>
    <property type="project" value="UniProtKB-EC"/>
</dbReference>
<comment type="catalytic activity">
    <reaction evidence="1">
        <text>6-hydroxymethyl-7,8-dihydropterin + ATP = (7,8-dihydropterin-6-yl)methyl diphosphate + AMP + H(+)</text>
        <dbReference type="Rhea" id="RHEA:11412"/>
        <dbReference type="ChEBI" id="CHEBI:15378"/>
        <dbReference type="ChEBI" id="CHEBI:30616"/>
        <dbReference type="ChEBI" id="CHEBI:44841"/>
        <dbReference type="ChEBI" id="CHEBI:72950"/>
        <dbReference type="ChEBI" id="CHEBI:456215"/>
        <dbReference type="EC" id="2.7.6.3"/>
    </reaction>
</comment>
<dbReference type="GO" id="GO:0046656">
    <property type="term" value="P:folic acid biosynthetic process"/>
    <property type="evidence" value="ECO:0007669"/>
    <property type="project" value="UniProtKB-KW"/>
</dbReference>
<dbReference type="NCBIfam" id="TIGR01498">
    <property type="entry name" value="folK"/>
    <property type="match status" value="1"/>
</dbReference>
<dbReference type="OrthoDB" id="9808041at2"/>
<evidence type="ECO:0000256" key="2">
    <source>
        <dbReference type="ARBA" id="ARBA00005051"/>
    </source>
</evidence>